<feature type="compositionally biased region" description="Basic and acidic residues" evidence="11">
    <location>
        <begin position="122"/>
        <end position="141"/>
    </location>
</feature>
<evidence type="ECO:0000256" key="10">
    <source>
        <dbReference type="ARBA" id="ARBA00023125"/>
    </source>
</evidence>
<dbReference type="GO" id="GO:0004519">
    <property type="term" value="F:endonuclease activity"/>
    <property type="evidence" value="ECO:0007669"/>
    <property type="project" value="UniProtKB-KW"/>
</dbReference>
<proteinExistence type="predicted"/>
<evidence type="ECO:0000259" key="12">
    <source>
        <dbReference type="PROSITE" id="PS52020"/>
    </source>
</evidence>
<dbReference type="InterPro" id="IPR049912">
    <property type="entry name" value="CRESS_DNA_REP"/>
</dbReference>
<dbReference type="EMBL" id="JAAIII010000004">
    <property type="protein sequence ID" value="NMM94230.1"/>
    <property type="molecule type" value="Genomic_DNA"/>
</dbReference>
<evidence type="ECO:0000256" key="1">
    <source>
        <dbReference type="ARBA" id="ARBA00022679"/>
    </source>
</evidence>
<keyword evidence="8" id="KW-0378">Hydrolase</keyword>
<feature type="region of interest" description="Disordered" evidence="11">
    <location>
        <begin position="119"/>
        <end position="141"/>
    </location>
</feature>
<name>A0A7Y0HRL9_9BIFI</name>
<keyword evidence="14" id="KW-1185">Reference proteome</keyword>
<evidence type="ECO:0000256" key="6">
    <source>
        <dbReference type="ARBA" id="ARBA00022741"/>
    </source>
</evidence>
<dbReference type="GO" id="GO:0016779">
    <property type="term" value="F:nucleotidyltransferase activity"/>
    <property type="evidence" value="ECO:0007669"/>
    <property type="project" value="UniProtKB-KW"/>
</dbReference>
<dbReference type="GO" id="GO:0003677">
    <property type="term" value="F:DNA binding"/>
    <property type="evidence" value="ECO:0007669"/>
    <property type="project" value="UniProtKB-KW"/>
</dbReference>
<protein>
    <submittedName>
        <fullName evidence="13">Replication-associated protein</fullName>
    </submittedName>
</protein>
<evidence type="ECO:0000313" key="13">
    <source>
        <dbReference type="EMBL" id="NMM94230.1"/>
    </source>
</evidence>
<keyword evidence="5" id="KW-0479">Metal-binding</keyword>
<evidence type="ECO:0000313" key="14">
    <source>
        <dbReference type="Proteomes" id="UP000532194"/>
    </source>
</evidence>
<evidence type="ECO:0000256" key="7">
    <source>
        <dbReference type="ARBA" id="ARBA00022759"/>
    </source>
</evidence>
<dbReference type="Pfam" id="PF02407">
    <property type="entry name" value="Viral_Rep"/>
    <property type="match status" value="1"/>
</dbReference>
<organism evidence="13 14">
    <name type="scientific">Bifidobacterium oedipodis</name>
    <dbReference type="NCBI Taxonomy" id="2675322"/>
    <lineage>
        <taxon>Bacteria</taxon>
        <taxon>Bacillati</taxon>
        <taxon>Actinomycetota</taxon>
        <taxon>Actinomycetes</taxon>
        <taxon>Bifidobacteriales</taxon>
        <taxon>Bifidobacteriaceae</taxon>
        <taxon>Bifidobacterium</taxon>
    </lineage>
</organism>
<keyword evidence="7" id="KW-0255">Endonuclease</keyword>
<keyword evidence="1" id="KW-0808">Transferase</keyword>
<accession>A0A7Y0HRL9</accession>
<evidence type="ECO:0000256" key="8">
    <source>
        <dbReference type="ARBA" id="ARBA00022801"/>
    </source>
</evidence>
<gene>
    <name evidence="13" type="ORF">G1C95_1417</name>
</gene>
<dbReference type="Proteomes" id="UP000532194">
    <property type="component" value="Unassembled WGS sequence"/>
</dbReference>
<keyword evidence="10" id="KW-0238">DNA-binding</keyword>
<evidence type="ECO:0000256" key="3">
    <source>
        <dbReference type="ARBA" id="ARBA00022705"/>
    </source>
</evidence>
<evidence type="ECO:0000256" key="4">
    <source>
        <dbReference type="ARBA" id="ARBA00022722"/>
    </source>
</evidence>
<keyword evidence="3" id="KW-0235">DNA replication</keyword>
<evidence type="ECO:0000256" key="5">
    <source>
        <dbReference type="ARBA" id="ARBA00022723"/>
    </source>
</evidence>
<dbReference type="GO" id="GO:0046872">
    <property type="term" value="F:metal ion binding"/>
    <property type="evidence" value="ECO:0007669"/>
    <property type="project" value="UniProtKB-KW"/>
</dbReference>
<dbReference type="AlphaFoldDB" id="A0A7Y0HRL9"/>
<sequence>MVTKKKITKNTTSTSESPRHRDWLVTIPYDRISLDELAALMQNKKATWIASHEKGGASTEKNPNGYEHWQLFFQTANALHFTAVKKYLPAGSHIEARRGSVAQAVAYCSKSETRIDGPYGNKPEEFQGWKPEGQKMRSTDSEKKRQMLRNAIEGGMSYDDLLSDDQLGLYASACLPWIREIYALKNRRKPHSRNVQILWVYGNDTIKLEIAVRRWLDGWQPGSWSEWLSGSGLQPGISDRTETLLVSDPRQCMNWLPRAVSGAPLQVHSELSKVTWAAWTTVVVVADCSLYDLSLGDKWESHGKAIELIGSCKPMIVPADTLDPDLLTHHLDKMIAGEGLETFLPLARGAGLQLEGNTIVDIVGVAPSSGLLIADYNEEEDEF</sequence>
<evidence type="ECO:0000256" key="9">
    <source>
        <dbReference type="ARBA" id="ARBA00023124"/>
    </source>
</evidence>
<dbReference type="PROSITE" id="PS52020">
    <property type="entry name" value="CRESS_DNA_REP"/>
    <property type="match status" value="1"/>
</dbReference>
<keyword evidence="2" id="KW-0548">Nucleotidyltransferase</keyword>
<feature type="domain" description="CRESS-DNA virus Rep endonuclease" evidence="12">
    <location>
        <begin position="17"/>
        <end position="122"/>
    </location>
</feature>
<keyword evidence="9" id="KW-0190">Covalent protein-DNA linkage</keyword>
<evidence type="ECO:0000256" key="11">
    <source>
        <dbReference type="SAM" id="MobiDB-lite"/>
    </source>
</evidence>
<dbReference type="GO" id="GO:0016787">
    <property type="term" value="F:hydrolase activity"/>
    <property type="evidence" value="ECO:0007669"/>
    <property type="project" value="UniProtKB-KW"/>
</dbReference>
<keyword evidence="6" id="KW-0547">Nucleotide-binding</keyword>
<dbReference type="RefSeq" id="WP_169172274.1">
    <property type="nucleotide sequence ID" value="NZ_JAAIII010000004.1"/>
</dbReference>
<comment type="caution">
    <text evidence="13">The sequence shown here is derived from an EMBL/GenBank/DDBJ whole genome shotgun (WGS) entry which is preliminary data.</text>
</comment>
<keyword evidence="4" id="KW-0540">Nuclease</keyword>
<dbReference type="GO" id="GO:0000166">
    <property type="term" value="F:nucleotide binding"/>
    <property type="evidence" value="ECO:0007669"/>
    <property type="project" value="UniProtKB-KW"/>
</dbReference>
<reference evidence="13 14" key="1">
    <citation type="submission" date="2020-02" db="EMBL/GenBank/DDBJ databases">
        <title>Characterization of phylogenetic diversity of novel bifidobacterial species isolated in Czech ZOOs.</title>
        <authorList>
            <person name="Lugli G.A."/>
            <person name="Vera N.B."/>
            <person name="Ventura M."/>
        </authorList>
    </citation>
    <scope>NUCLEOTIDE SEQUENCE [LARGE SCALE GENOMIC DNA]</scope>
    <source>
        <strain evidence="13 14">DSM 109957</strain>
    </source>
</reference>
<dbReference type="Gene3D" id="3.40.1310.20">
    <property type="match status" value="1"/>
</dbReference>
<evidence type="ECO:0000256" key="2">
    <source>
        <dbReference type="ARBA" id="ARBA00022695"/>
    </source>
</evidence>
<dbReference type="GO" id="GO:0006260">
    <property type="term" value="P:DNA replication"/>
    <property type="evidence" value="ECO:0007669"/>
    <property type="project" value="UniProtKB-KW"/>
</dbReference>